<dbReference type="OrthoDB" id="167809at2759"/>
<reference evidence="4 5" key="1">
    <citation type="journal article" date="2019" name="Nat. Ecol. Evol.">
        <title>Megaphylogeny resolves global patterns of mushroom evolution.</title>
        <authorList>
            <person name="Varga T."/>
            <person name="Krizsan K."/>
            <person name="Foldi C."/>
            <person name="Dima B."/>
            <person name="Sanchez-Garcia M."/>
            <person name="Sanchez-Ramirez S."/>
            <person name="Szollosi G.J."/>
            <person name="Szarkandi J.G."/>
            <person name="Papp V."/>
            <person name="Albert L."/>
            <person name="Andreopoulos W."/>
            <person name="Angelini C."/>
            <person name="Antonin V."/>
            <person name="Barry K.W."/>
            <person name="Bougher N.L."/>
            <person name="Buchanan P."/>
            <person name="Buyck B."/>
            <person name="Bense V."/>
            <person name="Catcheside P."/>
            <person name="Chovatia M."/>
            <person name="Cooper J."/>
            <person name="Damon W."/>
            <person name="Desjardin D."/>
            <person name="Finy P."/>
            <person name="Geml J."/>
            <person name="Haridas S."/>
            <person name="Hughes K."/>
            <person name="Justo A."/>
            <person name="Karasinski D."/>
            <person name="Kautmanova I."/>
            <person name="Kiss B."/>
            <person name="Kocsube S."/>
            <person name="Kotiranta H."/>
            <person name="LaButti K.M."/>
            <person name="Lechner B.E."/>
            <person name="Liimatainen K."/>
            <person name="Lipzen A."/>
            <person name="Lukacs Z."/>
            <person name="Mihaltcheva S."/>
            <person name="Morgado L.N."/>
            <person name="Niskanen T."/>
            <person name="Noordeloos M.E."/>
            <person name="Ohm R.A."/>
            <person name="Ortiz-Santana B."/>
            <person name="Ovrebo C."/>
            <person name="Racz N."/>
            <person name="Riley R."/>
            <person name="Savchenko A."/>
            <person name="Shiryaev A."/>
            <person name="Soop K."/>
            <person name="Spirin V."/>
            <person name="Szebenyi C."/>
            <person name="Tomsovsky M."/>
            <person name="Tulloss R.E."/>
            <person name="Uehling J."/>
            <person name="Grigoriev I.V."/>
            <person name="Vagvolgyi C."/>
            <person name="Papp T."/>
            <person name="Martin F.M."/>
            <person name="Miettinen O."/>
            <person name="Hibbett D.S."/>
            <person name="Nagy L.G."/>
        </authorList>
    </citation>
    <scope>NUCLEOTIDE SEQUENCE [LARGE SCALE GENOMIC DNA]</scope>
    <source>
        <strain evidence="4 5">OMC1185</strain>
    </source>
</reference>
<proteinExistence type="inferred from homology"/>
<keyword evidence="2 4" id="KW-0378">Hydrolase</keyword>
<name>A0A5C3N2D4_9AGAM</name>
<gene>
    <name evidence="4" type="ORF">OE88DRAFT_1661908</name>
</gene>
<dbReference type="STRING" id="5364.A0A5C3N2D4"/>
<dbReference type="Pfam" id="PF00857">
    <property type="entry name" value="Isochorismatase"/>
    <property type="match status" value="1"/>
</dbReference>
<organism evidence="4 5">
    <name type="scientific">Heliocybe sulcata</name>
    <dbReference type="NCBI Taxonomy" id="5364"/>
    <lineage>
        <taxon>Eukaryota</taxon>
        <taxon>Fungi</taxon>
        <taxon>Dikarya</taxon>
        <taxon>Basidiomycota</taxon>
        <taxon>Agaricomycotina</taxon>
        <taxon>Agaricomycetes</taxon>
        <taxon>Gloeophyllales</taxon>
        <taxon>Gloeophyllaceae</taxon>
        <taxon>Heliocybe</taxon>
    </lineage>
</organism>
<dbReference type="SUPFAM" id="SSF52499">
    <property type="entry name" value="Isochorismatase-like hydrolases"/>
    <property type="match status" value="1"/>
</dbReference>
<evidence type="ECO:0000256" key="1">
    <source>
        <dbReference type="ARBA" id="ARBA00006336"/>
    </source>
</evidence>
<feature type="domain" description="Isochorismatase-like" evidence="3">
    <location>
        <begin position="23"/>
        <end position="169"/>
    </location>
</feature>
<evidence type="ECO:0000313" key="5">
    <source>
        <dbReference type="Proteomes" id="UP000305948"/>
    </source>
</evidence>
<dbReference type="PANTHER" id="PTHR43540:SF1">
    <property type="entry name" value="ISOCHORISMATASE HYDROLASE"/>
    <property type="match status" value="1"/>
</dbReference>
<dbReference type="InterPro" id="IPR050272">
    <property type="entry name" value="Isochorismatase-like_hydrls"/>
</dbReference>
<keyword evidence="5" id="KW-1185">Reference proteome</keyword>
<evidence type="ECO:0000259" key="3">
    <source>
        <dbReference type="Pfam" id="PF00857"/>
    </source>
</evidence>
<dbReference type="InterPro" id="IPR000868">
    <property type="entry name" value="Isochorismatase-like_dom"/>
</dbReference>
<comment type="similarity">
    <text evidence="1">Belongs to the isochorismatase family.</text>
</comment>
<evidence type="ECO:0000313" key="4">
    <source>
        <dbReference type="EMBL" id="TFK50248.1"/>
    </source>
</evidence>
<evidence type="ECO:0000256" key="2">
    <source>
        <dbReference type="ARBA" id="ARBA00022801"/>
    </source>
</evidence>
<dbReference type="AlphaFoldDB" id="A0A5C3N2D4"/>
<dbReference type="Gene3D" id="3.40.50.850">
    <property type="entry name" value="Isochorismatase-like"/>
    <property type="match status" value="1"/>
</dbReference>
<protein>
    <submittedName>
        <fullName evidence="4">Isochorismatase hydrolase</fullName>
    </submittedName>
</protein>
<dbReference type="Proteomes" id="UP000305948">
    <property type="component" value="Unassembled WGS sequence"/>
</dbReference>
<dbReference type="EMBL" id="ML213514">
    <property type="protein sequence ID" value="TFK50248.1"/>
    <property type="molecule type" value="Genomic_DNA"/>
</dbReference>
<sequence length="212" mass="22610">MSSPCSTPSPLSSPSELLHPTRVLLLLSPQNGPLSLPPTGVPAAPALRENIARILAEARAAPPPHRPRIIHVRNNGDVGEHDEPQTRGWQLHFPPRLLPPDGGEQEYVIDKAKNNAFAGTQLGSLVPKDAEIVVVGTQSDFCVRATCSAALGRGNEVLLVKGAHGTYDRMEVWNGGGITEAAKIESEIEAELEEAGVVVLSMEDVPGLFTDR</sequence>
<accession>A0A5C3N2D4</accession>
<dbReference type="InterPro" id="IPR036380">
    <property type="entry name" value="Isochorismatase-like_sf"/>
</dbReference>
<dbReference type="GO" id="GO:0016787">
    <property type="term" value="F:hydrolase activity"/>
    <property type="evidence" value="ECO:0007669"/>
    <property type="project" value="UniProtKB-KW"/>
</dbReference>
<dbReference type="PANTHER" id="PTHR43540">
    <property type="entry name" value="PEROXYUREIDOACRYLATE/UREIDOACRYLATE AMIDOHYDROLASE-RELATED"/>
    <property type="match status" value="1"/>
</dbReference>